<dbReference type="EMBL" id="BMAW01045968">
    <property type="protein sequence ID" value="GFS52717.1"/>
    <property type="molecule type" value="Genomic_DNA"/>
</dbReference>
<evidence type="ECO:0000256" key="2">
    <source>
        <dbReference type="SAM" id="MobiDB-lite"/>
    </source>
</evidence>
<dbReference type="Proteomes" id="UP000887013">
    <property type="component" value="Unassembled WGS sequence"/>
</dbReference>
<keyword evidence="1" id="KW-0193">Cuticle</keyword>
<keyword evidence="4" id="KW-1185">Reference proteome</keyword>
<dbReference type="InterPro" id="IPR000618">
    <property type="entry name" value="Insect_cuticle"/>
</dbReference>
<evidence type="ECO:0000256" key="1">
    <source>
        <dbReference type="PROSITE-ProRule" id="PRU00497"/>
    </source>
</evidence>
<protein>
    <submittedName>
        <fullName evidence="3">Cuticle protein 10.9</fullName>
    </submittedName>
</protein>
<name>A0A8X6INH6_NEPPI</name>
<gene>
    <name evidence="3" type="ORF">NPIL_495071</name>
</gene>
<dbReference type="PANTHER" id="PTHR10380">
    <property type="entry name" value="CUTICLE PROTEIN"/>
    <property type="match status" value="1"/>
</dbReference>
<reference evidence="3" key="1">
    <citation type="submission" date="2020-08" db="EMBL/GenBank/DDBJ databases">
        <title>Multicomponent nature underlies the extraordinary mechanical properties of spider dragline silk.</title>
        <authorList>
            <person name="Kono N."/>
            <person name="Nakamura H."/>
            <person name="Mori M."/>
            <person name="Yoshida Y."/>
            <person name="Ohtoshi R."/>
            <person name="Malay A.D."/>
            <person name="Moran D.A.P."/>
            <person name="Tomita M."/>
            <person name="Numata K."/>
            <person name="Arakawa K."/>
        </authorList>
    </citation>
    <scope>NUCLEOTIDE SEQUENCE</scope>
</reference>
<evidence type="ECO:0000313" key="4">
    <source>
        <dbReference type="Proteomes" id="UP000887013"/>
    </source>
</evidence>
<dbReference type="GO" id="GO:0062129">
    <property type="term" value="C:chitin-based extracellular matrix"/>
    <property type="evidence" value="ECO:0007669"/>
    <property type="project" value="TreeGrafter"/>
</dbReference>
<dbReference type="Pfam" id="PF00379">
    <property type="entry name" value="Chitin_bind_4"/>
    <property type="match status" value="1"/>
</dbReference>
<dbReference type="GO" id="GO:0008010">
    <property type="term" value="F:structural constituent of chitin-based larval cuticle"/>
    <property type="evidence" value="ECO:0007669"/>
    <property type="project" value="TreeGrafter"/>
</dbReference>
<sequence length="177" mass="19061">MVGGKNTSVHLQVPCSIFRSPHLEELTTMQYLVILSALIVAISAQRLVVNQPEYPPIPYSFSYSADTEDGGRSAHEESGDGNGRVTGSYTVQGEGGFGRVVNYIADENGFRANIQTNEPGTANQNPADVVIESTAETQPLSPVRTAPVTRPVVPTNGRPGVRYILVPITDPRAQGYY</sequence>
<feature type="region of interest" description="Disordered" evidence="2">
    <location>
        <begin position="65"/>
        <end position="85"/>
    </location>
</feature>
<comment type="caution">
    <text evidence="3">The sequence shown here is derived from an EMBL/GenBank/DDBJ whole genome shotgun (WGS) entry which is preliminary data.</text>
</comment>
<organism evidence="3 4">
    <name type="scientific">Nephila pilipes</name>
    <name type="common">Giant wood spider</name>
    <name type="synonym">Nephila maculata</name>
    <dbReference type="NCBI Taxonomy" id="299642"/>
    <lineage>
        <taxon>Eukaryota</taxon>
        <taxon>Metazoa</taxon>
        <taxon>Ecdysozoa</taxon>
        <taxon>Arthropoda</taxon>
        <taxon>Chelicerata</taxon>
        <taxon>Arachnida</taxon>
        <taxon>Araneae</taxon>
        <taxon>Araneomorphae</taxon>
        <taxon>Entelegynae</taxon>
        <taxon>Araneoidea</taxon>
        <taxon>Nephilidae</taxon>
        <taxon>Nephila</taxon>
    </lineage>
</organism>
<proteinExistence type="predicted"/>
<feature type="compositionally biased region" description="Basic and acidic residues" evidence="2">
    <location>
        <begin position="69"/>
        <end position="78"/>
    </location>
</feature>
<dbReference type="OrthoDB" id="6381807at2759"/>
<dbReference type="InterPro" id="IPR050468">
    <property type="entry name" value="Cuticle_Struct_Prot"/>
</dbReference>
<accession>A0A8X6INH6</accession>
<dbReference type="AlphaFoldDB" id="A0A8X6INH6"/>
<dbReference type="PROSITE" id="PS51155">
    <property type="entry name" value="CHIT_BIND_RR_2"/>
    <property type="match status" value="1"/>
</dbReference>
<evidence type="ECO:0000313" key="3">
    <source>
        <dbReference type="EMBL" id="GFS52717.1"/>
    </source>
</evidence>